<keyword evidence="4" id="KW-0326">Glycosidase</keyword>
<dbReference type="GO" id="GO:0004348">
    <property type="term" value="F:glucosylceramidase activity"/>
    <property type="evidence" value="ECO:0007669"/>
    <property type="project" value="InterPro"/>
</dbReference>
<dbReference type="InterPro" id="IPR040079">
    <property type="entry name" value="Glutathione_S-Trfase"/>
</dbReference>
<protein>
    <recommendedName>
        <fullName evidence="9">Glycosyl hydrolase family 30 TIM-barrel domain-containing protein</fullName>
    </recommendedName>
</protein>
<dbReference type="PROSITE" id="PS50404">
    <property type="entry name" value="GST_NTER"/>
    <property type="match status" value="1"/>
</dbReference>
<dbReference type="InterPro" id="IPR004045">
    <property type="entry name" value="Glutathione_S-Trfase_N"/>
</dbReference>
<dbReference type="GO" id="GO:0016020">
    <property type="term" value="C:membrane"/>
    <property type="evidence" value="ECO:0007669"/>
    <property type="project" value="GOC"/>
</dbReference>
<dbReference type="InterPro" id="IPR001139">
    <property type="entry name" value="Glyco_hydro_30"/>
</dbReference>
<evidence type="ECO:0000256" key="2">
    <source>
        <dbReference type="ARBA" id="ARBA00022729"/>
    </source>
</evidence>
<dbReference type="Gene3D" id="3.20.20.80">
    <property type="entry name" value="Glycosidases"/>
    <property type="match status" value="1"/>
</dbReference>
<evidence type="ECO:0000313" key="7">
    <source>
        <dbReference type="EMBL" id="TKA34251.1"/>
    </source>
</evidence>
<dbReference type="InterPro" id="IPR036249">
    <property type="entry name" value="Thioredoxin-like_sf"/>
</dbReference>
<dbReference type="Pfam" id="PF17189">
    <property type="entry name" value="Glyco_hydro_30C"/>
    <property type="match status" value="1"/>
</dbReference>
<proteinExistence type="inferred from homology"/>
<dbReference type="OrthoDB" id="2160638at2759"/>
<sequence length="998" mass="108302">MATNGYTNGQAASNGHVSHNMTPEITLYTNHACPWAHRAHIALEELGLPFDEVLIDLNTPRPQWYLDINPRGLVPAIKYSVPGIMDEEIIYESGVVAQFLCDSFPGPLLPASKESPTSALRRARIGFFVDTFSSKIASHQFAAMRADSAKEKEAKCNEWVAALEKEIEPLLSDAAPFFGGSKELTFAEVMTAPFIIRWLSLAKDGEMIPSSFLQALEKLPKFSQWSKAVAERGSVTKIYDEEKVVQGTKQKVKQMRKPASAYAHGQRLKTSLRMGQEGFKSSKASRTPIRLAIGGGLAGGKMNVAGAARAGSVLGMSLELEPVPYHRLLALEGYGSSGGNGPTGGIGDKQRPVTSPLAFVTDSLIPSTPNSTRQLARGIPPVLLRDNQTQTFNCSAVRREVVVDATQNGAQQEMLGFGAAWTDSAVAVFDELEDPLRQQVMNDLFGQNGNNMGFMRHTIGSSDLSYNQYSYDDNGPGFNLGEPDPTLANFGLGRYGTRMAEYTAMMGDIKGDVFLFGAPWSMPGWMKNNALFVAPTVSDYSTSTHFLWNNSLNPDYIPSAIQYLTRYVDAFKDQGVIVNGLSAQNEPLNYIGGTTTMYLDSVDQASMLVRGLGGLLHERGVKFMAYDHNTDQPVYPARVIQGAGTENVDAIAWHCYQSPVADYAVLDDLHQFSPETPQFMTECSNTAATVGSTNYWVAQNFIPSVQHGASGASMWVMATDENFGPRSPYGGCDTCLPSIFVNSSSHYEKTIDYYMIGHFSRFIRRGAINHQVVTGNTGGGTDWSSQFWILAEQNPDGGWAVVMMNNNPDDQLVTLSFIGSQSVWEGTVPAQTVVTWMLPSDNILASNATIGSSAPSASGAPYAYTNGSAPARPTGSGTLVVTGTAQERRELQAATMVAEARQSQLPMTPLAQDRRVLRAAIAVVQRLAMMKPPTATMVLRAVMGLRDMGLRGMGPRDMGPQNMGRQDIDPQNMGRQDMDPQDMGGVIIEGDTVEAGIE</sequence>
<feature type="domain" description="GST C-terminal" evidence="6">
    <location>
        <begin position="118"/>
        <end position="259"/>
    </location>
</feature>
<keyword evidence="8" id="KW-1185">Reference proteome</keyword>
<dbReference type="InterPro" id="IPR017853">
    <property type="entry name" value="GH"/>
</dbReference>
<evidence type="ECO:0000259" key="5">
    <source>
        <dbReference type="PROSITE" id="PS50404"/>
    </source>
</evidence>
<evidence type="ECO:0000259" key="6">
    <source>
        <dbReference type="PROSITE" id="PS50405"/>
    </source>
</evidence>
<dbReference type="Gene3D" id="3.40.30.10">
    <property type="entry name" value="Glutaredoxin"/>
    <property type="match status" value="1"/>
</dbReference>
<dbReference type="InterPro" id="IPR033453">
    <property type="entry name" value="Glyco_hydro_30_TIM-barrel"/>
</dbReference>
<organism evidence="7 8">
    <name type="scientific">Salinomyces thailandicus</name>
    <dbReference type="NCBI Taxonomy" id="706561"/>
    <lineage>
        <taxon>Eukaryota</taxon>
        <taxon>Fungi</taxon>
        <taxon>Dikarya</taxon>
        <taxon>Ascomycota</taxon>
        <taxon>Pezizomycotina</taxon>
        <taxon>Dothideomycetes</taxon>
        <taxon>Dothideomycetidae</taxon>
        <taxon>Mycosphaerellales</taxon>
        <taxon>Teratosphaeriaceae</taxon>
        <taxon>Salinomyces</taxon>
    </lineage>
</organism>
<dbReference type="SUPFAM" id="SSF52833">
    <property type="entry name" value="Thioredoxin-like"/>
    <property type="match status" value="1"/>
</dbReference>
<dbReference type="Gene3D" id="1.20.1050.10">
    <property type="match status" value="1"/>
</dbReference>
<dbReference type="InterPro" id="IPR036282">
    <property type="entry name" value="Glutathione-S-Trfase_C_sf"/>
</dbReference>
<dbReference type="InterPro" id="IPR033452">
    <property type="entry name" value="GH30_C"/>
</dbReference>
<reference evidence="7 8" key="1">
    <citation type="submission" date="2017-03" db="EMBL/GenBank/DDBJ databases">
        <title>Genomes of endolithic fungi from Antarctica.</title>
        <authorList>
            <person name="Coleine C."/>
            <person name="Masonjones S."/>
            <person name="Stajich J.E."/>
        </authorList>
    </citation>
    <scope>NUCLEOTIDE SEQUENCE [LARGE SCALE GENOMIC DNA]</scope>
    <source>
        <strain evidence="7 8">CCFEE 6315</strain>
    </source>
</reference>
<dbReference type="CDD" id="cd00570">
    <property type="entry name" value="GST_N_family"/>
    <property type="match status" value="1"/>
</dbReference>
<dbReference type="InterPro" id="IPR010987">
    <property type="entry name" value="Glutathione-S-Trfase_C-like"/>
</dbReference>
<name>A0A4U0UFB7_9PEZI</name>
<comment type="caution">
    <text evidence="7">The sequence shown here is derived from an EMBL/GenBank/DDBJ whole genome shotgun (WGS) entry which is preliminary data.</text>
</comment>
<feature type="domain" description="GST N-terminal" evidence="5">
    <location>
        <begin position="23"/>
        <end position="108"/>
    </location>
</feature>
<gene>
    <name evidence="7" type="ORF">B0A50_00231</name>
</gene>
<evidence type="ECO:0000313" key="8">
    <source>
        <dbReference type="Proteomes" id="UP000308549"/>
    </source>
</evidence>
<dbReference type="PROSITE" id="PS50405">
    <property type="entry name" value="GST_CTER"/>
    <property type="match status" value="1"/>
</dbReference>
<dbReference type="SUPFAM" id="SSF47616">
    <property type="entry name" value="GST C-terminal domain-like"/>
    <property type="match status" value="1"/>
</dbReference>
<dbReference type="PANTHER" id="PTHR11069">
    <property type="entry name" value="GLUCOSYLCERAMIDASE"/>
    <property type="match status" value="1"/>
</dbReference>
<dbReference type="Pfam" id="PF02055">
    <property type="entry name" value="Glyco_hydro_30"/>
    <property type="match status" value="1"/>
</dbReference>
<dbReference type="SFLD" id="SFLDS00019">
    <property type="entry name" value="Glutathione_Transferase_(cytos"/>
    <property type="match status" value="1"/>
</dbReference>
<comment type="similarity">
    <text evidence="1 4">Belongs to the glycosyl hydrolase 30 family.</text>
</comment>
<dbReference type="SFLD" id="SFLDG00358">
    <property type="entry name" value="Main_(cytGST)"/>
    <property type="match status" value="1"/>
</dbReference>
<dbReference type="EMBL" id="NAJL01000001">
    <property type="protein sequence ID" value="TKA34251.1"/>
    <property type="molecule type" value="Genomic_DNA"/>
</dbReference>
<evidence type="ECO:0000256" key="4">
    <source>
        <dbReference type="RuleBase" id="RU361188"/>
    </source>
</evidence>
<evidence type="ECO:0008006" key="9">
    <source>
        <dbReference type="Google" id="ProtNLM"/>
    </source>
</evidence>
<dbReference type="PANTHER" id="PTHR11069:SF23">
    <property type="entry name" value="LYSOSOMAL ACID GLUCOSYLCERAMIDASE"/>
    <property type="match status" value="1"/>
</dbReference>
<dbReference type="GO" id="GO:0006680">
    <property type="term" value="P:glucosylceramide catabolic process"/>
    <property type="evidence" value="ECO:0007669"/>
    <property type="project" value="TreeGrafter"/>
</dbReference>
<keyword evidence="2" id="KW-0732">Signal</keyword>
<evidence type="ECO:0000256" key="1">
    <source>
        <dbReference type="ARBA" id="ARBA00005382"/>
    </source>
</evidence>
<evidence type="ECO:0000256" key="3">
    <source>
        <dbReference type="ARBA" id="ARBA00022801"/>
    </source>
</evidence>
<keyword evidence="3 4" id="KW-0378">Hydrolase</keyword>
<accession>A0A4U0UFB7</accession>
<dbReference type="AlphaFoldDB" id="A0A4U0UFB7"/>
<dbReference type="Pfam" id="PF13409">
    <property type="entry name" value="GST_N_2"/>
    <property type="match status" value="1"/>
</dbReference>
<dbReference type="SUPFAM" id="SSF51445">
    <property type="entry name" value="(Trans)glycosidases"/>
    <property type="match status" value="1"/>
</dbReference>
<dbReference type="Proteomes" id="UP000308549">
    <property type="component" value="Unassembled WGS sequence"/>
</dbReference>